<evidence type="ECO:0000259" key="4">
    <source>
        <dbReference type="PROSITE" id="PS50234"/>
    </source>
</evidence>
<dbReference type="PANTHER" id="PTHR10579:SF164">
    <property type="entry name" value="ZINC FINGER (C3HC4-TYPE RING FINGER) FAMILY PROTEIN"/>
    <property type="match status" value="1"/>
</dbReference>
<protein>
    <submittedName>
        <fullName evidence="5">Uncharacterized protein</fullName>
    </submittedName>
</protein>
<feature type="domain" description="VWFA" evidence="4">
    <location>
        <begin position="192"/>
        <end position="378"/>
    </location>
</feature>
<dbReference type="Pfam" id="PF14624">
    <property type="entry name" value="Vwaint"/>
    <property type="match status" value="1"/>
</dbReference>
<keyword evidence="1" id="KW-0479">Metal-binding</keyword>
<dbReference type="PROSITE" id="PS50234">
    <property type="entry name" value="VWFA"/>
    <property type="match status" value="1"/>
</dbReference>
<keyword evidence="1" id="KW-0863">Zinc-finger</keyword>
<dbReference type="SMART" id="SM00327">
    <property type="entry name" value="VWA"/>
    <property type="match status" value="1"/>
</dbReference>
<feature type="compositionally biased region" description="Low complexity" evidence="2">
    <location>
        <begin position="654"/>
        <end position="664"/>
    </location>
</feature>
<evidence type="ECO:0000256" key="2">
    <source>
        <dbReference type="SAM" id="MobiDB-lite"/>
    </source>
</evidence>
<evidence type="ECO:0000259" key="3">
    <source>
        <dbReference type="PROSITE" id="PS50089"/>
    </source>
</evidence>
<dbReference type="InterPro" id="IPR013083">
    <property type="entry name" value="Znf_RING/FYVE/PHD"/>
</dbReference>
<keyword evidence="1" id="KW-0862">Zinc</keyword>
<sequence length="724" mass="76168">MQSNPCAICLGGMSAGVGQAIFTAECSHTFHFSCISTSVAQGRLVCPLCNAQWRELPSVRTLPLPSSMPPTLPRQPFPRMEPMHGVQPPPPRHQPVPAAQPPALRPAEPQVFDDDDPVDPPVSGHDGQRREAAAAATCGPLVVTTHTEYSAIARDSSHDNFAVLVHIKAPGIVGGEGGASASDDDVPRAPIDLVTVLDVSGSMRRGKLALVKQAMGFVIDTLGPDDRLSVVSFSSAARRVTRLLRMSDTIGKSLATEAVGSLTACGGTNIAEGLRTAARVLDERRQRNAVSSVILLSDGRDNHNVRRTRDSVTNYDVLVPPSFVPTGVVGNWSAPIHTFGFGHNHDAAAMHAIAEATGGTFSYIENEEAIQDAFAQCVGGLLTVVAQEARIDITSVHPGVRITSVKSGRYESRVDGDGRSTSVAVGELYADEERRFLLFLSVPPADATDGETPLIRVRCGYRETAGGAHVDVAAEETVVARPEDAADTERSAEVERERVRVAAVEDIAAARAAAERGAHGEAAQILGSRRRAVARSSAARGGGDDPESAALGRELRWMCKRVATRESYRESGRAYVLAGLSSHEQQRASSRQLRPLRQALAGGDEGGGGEAMSSVVSAFAQTRSAVGAGDMEAVGKDTDLMECFGGGGPGGDAGASSAAPAEPEGATENEEEAEATSSYLTPAMRAMLLRSRRAREAAAEQQEQQQSEAAEEAGSSGSKEVPDQ</sequence>
<dbReference type="GO" id="GO:0008270">
    <property type="term" value="F:zinc ion binding"/>
    <property type="evidence" value="ECO:0007669"/>
    <property type="project" value="UniProtKB-KW"/>
</dbReference>
<proteinExistence type="predicted"/>
<dbReference type="PROSITE" id="PS50089">
    <property type="entry name" value="ZF_RING_2"/>
    <property type="match status" value="1"/>
</dbReference>
<feature type="region of interest" description="Disordered" evidence="2">
    <location>
        <begin position="64"/>
        <end position="135"/>
    </location>
</feature>
<organism evidence="5 6">
    <name type="scientific">Urochloa decumbens</name>
    <dbReference type="NCBI Taxonomy" id="240449"/>
    <lineage>
        <taxon>Eukaryota</taxon>
        <taxon>Viridiplantae</taxon>
        <taxon>Streptophyta</taxon>
        <taxon>Embryophyta</taxon>
        <taxon>Tracheophyta</taxon>
        <taxon>Spermatophyta</taxon>
        <taxon>Magnoliopsida</taxon>
        <taxon>Liliopsida</taxon>
        <taxon>Poales</taxon>
        <taxon>Poaceae</taxon>
        <taxon>PACMAD clade</taxon>
        <taxon>Panicoideae</taxon>
        <taxon>Panicodae</taxon>
        <taxon>Paniceae</taxon>
        <taxon>Melinidinae</taxon>
        <taxon>Urochloa</taxon>
    </lineage>
</organism>
<dbReference type="SUPFAM" id="SSF57850">
    <property type="entry name" value="RING/U-box"/>
    <property type="match status" value="1"/>
</dbReference>
<dbReference type="PANTHER" id="PTHR10579">
    <property type="entry name" value="CALCIUM-ACTIVATED CHLORIDE CHANNEL REGULATOR"/>
    <property type="match status" value="1"/>
</dbReference>
<feature type="compositionally biased region" description="Low complexity" evidence="2">
    <location>
        <begin position="675"/>
        <end position="689"/>
    </location>
</feature>
<dbReference type="InterPro" id="IPR051266">
    <property type="entry name" value="CLCR"/>
</dbReference>
<dbReference type="InterPro" id="IPR001841">
    <property type="entry name" value="Znf_RING"/>
</dbReference>
<dbReference type="EMBL" id="OZ075123">
    <property type="protein sequence ID" value="CAL4912516.1"/>
    <property type="molecule type" value="Genomic_DNA"/>
</dbReference>
<dbReference type="Proteomes" id="UP001497457">
    <property type="component" value="Chromosome 13rd"/>
</dbReference>
<gene>
    <name evidence="5" type="ORF">URODEC1_LOCUS15652</name>
</gene>
<dbReference type="InterPro" id="IPR036465">
    <property type="entry name" value="vWFA_dom_sf"/>
</dbReference>
<dbReference type="SUPFAM" id="SSF53300">
    <property type="entry name" value="vWA-like"/>
    <property type="match status" value="1"/>
</dbReference>
<reference evidence="5 6" key="2">
    <citation type="submission" date="2024-10" db="EMBL/GenBank/DDBJ databases">
        <authorList>
            <person name="Ryan C."/>
        </authorList>
    </citation>
    <scope>NUCLEOTIDE SEQUENCE [LARGE SCALE GENOMIC DNA]</scope>
</reference>
<dbReference type="SMART" id="SM00184">
    <property type="entry name" value="RING"/>
    <property type="match status" value="1"/>
</dbReference>
<feature type="compositionally biased region" description="Gly residues" evidence="2">
    <location>
        <begin position="644"/>
        <end position="653"/>
    </location>
</feature>
<dbReference type="CDD" id="cd23114">
    <property type="entry name" value="RING-H2_WAVH2"/>
    <property type="match status" value="1"/>
</dbReference>
<dbReference type="InterPro" id="IPR002035">
    <property type="entry name" value="VWF_A"/>
</dbReference>
<keyword evidence="6" id="KW-1185">Reference proteome</keyword>
<evidence type="ECO:0000256" key="1">
    <source>
        <dbReference type="PROSITE-ProRule" id="PRU00175"/>
    </source>
</evidence>
<feature type="compositionally biased region" description="Pro residues" evidence="2">
    <location>
        <begin position="87"/>
        <end position="104"/>
    </location>
</feature>
<feature type="compositionally biased region" description="Acidic residues" evidence="2">
    <location>
        <begin position="665"/>
        <end position="674"/>
    </location>
</feature>
<evidence type="ECO:0000313" key="5">
    <source>
        <dbReference type="EMBL" id="CAL4912516.1"/>
    </source>
</evidence>
<feature type="domain" description="RING-type" evidence="3">
    <location>
        <begin position="6"/>
        <end position="50"/>
    </location>
</feature>
<reference evidence="6" key="1">
    <citation type="submission" date="2024-06" db="EMBL/GenBank/DDBJ databases">
        <authorList>
            <person name="Ryan C."/>
        </authorList>
    </citation>
    <scope>NUCLEOTIDE SEQUENCE [LARGE SCALE GENOMIC DNA]</scope>
</reference>
<name>A0ABC8WS48_9POAL</name>
<dbReference type="Gene3D" id="3.30.40.10">
    <property type="entry name" value="Zinc/RING finger domain, C3HC4 (zinc finger)"/>
    <property type="match status" value="1"/>
</dbReference>
<dbReference type="InterPro" id="IPR032838">
    <property type="entry name" value="Vwaint_dom"/>
</dbReference>
<dbReference type="AlphaFoldDB" id="A0ABC8WS48"/>
<evidence type="ECO:0000313" key="6">
    <source>
        <dbReference type="Proteomes" id="UP001497457"/>
    </source>
</evidence>
<feature type="region of interest" description="Disordered" evidence="2">
    <location>
        <begin position="640"/>
        <end position="724"/>
    </location>
</feature>
<dbReference type="Pfam" id="PF00092">
    <property type="entry name" value="VWA"/>
    <property type="match status" value="1"/>
</dbReference>
<accession>A0ABC8WS48</accession>
<dbReference type="Pfam" id="PF17123">
    <property type="entry name" value="zf-RING_11"/>
    <property type="match status" value="1"/>
</dbReference>
<feature type="compositionally biased region" description="Low complexity" evidence="2">
    <location>
        <begin position="699"/>
        <end position="718"/>
    </location>
</feature>
<dbReference type="Gene3D" id="3.40.50.410">
    <property type="entry name" value="von Willebrand factor, type A domain"/>
    <property type="match status" value="1"/>
</dbReference>
<feature type="compositionally biased region" description="Pro residues" evidence="2">
    <location>
        <begin position="66"/>
        <end position="76"/>
    </location>
</feature>